<dbReference type="Proteomes" id="UP000826462">
    <property type="component" value="Chromosome 1"/>
</dbReference>
<gene>
    <name evidence="1" type="ORF">KZJ38_07355</name>
</gene>
<sequence length="145" mass="16965">MYNGHKDWNHWNVSLWINNDEGLYDMARRAVRRHNTKIGAAVALLEELEFLGITHTPDGAPYSTTSIRAALVDMCGDDMIDVPNIDVMEQAELAEFHRTLKALTRYVEARYKANKYRLERRIEDALRMDRLCESFYRDLPSCARW</sequence>
<reference evidence="1 2" key="1">
    <citation type="submission" date="2021-07" db="EMBL/GenBank/DDBJ databases">
        <title>Paraburkholderia edwinii protects Aspergillus sp. from phenazines by acting as a toxin sponge.</title>
        <authorList>
            <person name="Dahlstrom K.M."/>
            <person name="Newman D.K."/>
        </authorList>
    </citation>
    <scope>NUCLEOTIDE SEQUENCE [LARGE SCALE GENOMIC DNA]</scope>
    <source>
        <strain evidence="1 2">Pe01</strain>
    </source>
</reference>
<dbReference type="EMBL" id="CP080095">
    <property type="protein sequence ID" value="QYD70117.1"/>
    <property type="molecule type" value="Genomic_DNA"/>
</dbReference>
<accession>A0ABX8UP83</accession>
<proteinExistence type="predicted"/>
<protein>
    <submittedName>
        <fullName evidence="1">Uncharacterized protein</fullName>
    </submittedName>
</protein>
<organism evidence="1 2">
    <name type="scientific">Paraburkholderia edwinii</name>
    <dbReference type="NCBI Taxonomy" id="2861782"/>
    <lineage>
        <taxon>Bacteria</taxon>
        <taxon>Pseudomonadati</taxon>
        <taxon>Pseudomonadota</taxon>
        <taxon>Betaproteobacteria</taxon>
        <taxon>Burkholderiales</taxon>
        <taxon>Burkholderiaceae</taxon>
        <taxon>Paraburkholderia</taxon>
    </lineage>
</organism>
<dbReference type="RefSeq" id="WP_219799444.1">
    <property type="nucleotide sequence ID" value="NZ_CP080095.1"/>
</dbReference>
<name>A0ABX8UP83_9BURK</name>
<keyword evidence="2" id="KW-1185">Reference proteome</keyword>
<dbReference type="InterPro" id="IPR055673">
    <property type="entry name" value="DUF7249"/>
</dbReference>
<dbReference type="Pfam" id="PF23907">
    <property type="entry name" value="DUF7249"/>
    <property type="match status" value="1"/>
</dbReference>
<evidence type="ECO:0000313" key="1">
    <source>
        <dbReference type="EMBL" id="QYD70117.1"/>
    </source>
</evidence>
<evidence type="ECO:0000313" key="2">
    <source>
        <dbReference type="Proteomes" id="UP000826462"/>
    </source>
</evidence>